<proteinExistence type="predicted"/>
<keyword evidence="3" id="KW-1185">Reference proteome</keyword>
<comment type="caution">
    <text evidence="2">The sequence shown here is derived from an EMBL/GenBank/DDBJ whole genome shotgun (WGS) entry which is preliminary data.</text>
</comment>
<evidence type="ECO:0000313" key="2">
    <source>
        <dbReference type="EMBL" id="MBS0126113.1"/>
    </source>
</evidence>
<sequence>MIRAETGFFALQPLNLLHSLHRWSAIYRQRQALARLDEAALRDIGLTRDEAMAEASRPIWDAPDNWRF</sequence>
<gene>
    <name evidence="2" type="ORF">KB874_18660</name>
</gene>
<dbReference type="Pfam" id="PF06568">
    <property type="entry name" value="YjiS-like"/>
    <property type="match status" value="1"/>
</dbReference>
<organism evidence="2 3">
    <name type="scientific">Thetidibacter halocola</name>
    <dbReference type="NCBI Taxonomy" id="2827239"/>
    <lineage>
        <taxon>Bacteria</taxon>
        <taxon>Pseudomonadati</taxon>
        <taxon>Pseudomonadota</taxon>
        <taxon>Alphaproteobacteria</taxon>
        <taxon>Rhodobacterales</taxon>
        <taxon>Roseobacteraceae</taxon>
        <taxon>Thetidibacter</taxon>
    </lineage>
</organism>
<dbReference type="AlphaFoldDB" id="A0A8J7WIU8"/>
<evidence type="ECO:0000313" key="3">
    <source>
        <dbReference type="Proteomes" id="UP000681356"/>
    </source>
</evidence>
<reference evidence="2" key="1">
    <citation type="submission" date="2021-04" db="EMBL/GenBank/DDBJ databases">
        <authorList>
            <person name="Yoon J."/>
        </authorList>
    </citation>
    <scope>NUCLEOTIDE SEQUENCE</scope>
    <source>
        <strain evidence="2">KMU-90</strain>
    </source>
</reference>
<accession>A0A8J7WIU8</accession>
<dbReference type="RefSeq" id="WP_212538072.1">
    <property type="nucleotide sequence ID" value="NZ_JAGTUU010000008.1"/>
</dbReference>
<name>A0A8J7WIU8_9RHOB</name>
<protein>
    <submittedName>
        <fullName evidence="2">DUF1127 domain-containing protein</fullName>
    </submittedName>
</protein>
<dbReference type="EMBL" id="JAGTUU010000008">
    <property type="protein sequence ID" value="MBS0126113.1"/>
    <property type="molecule type" value="Genomic_DNA"/>
</dbReference>
<dbReference type="Proteomes" id="UP000681356">
    <property type="component" value="Unassembled WGS sequence"/>
</dbReference>
<feature type="domain" description="YjiS-like" evidence="1">
    <location>
        <begin position="16"/>
        <end position="51"/>
    </location>
</feature>
<dbReference type="InterPro" id="IPR009506">
    <property type="entry name" value="YjiS-like"/>
</dbReference>
<evidence type="ECO:0000259" key="1">
    <source>
        <dbReference type="Pfam" id="PF06568"/>
    </source>
</evidence>